<comment type="caution">
    <text evidence="2">The sequence shown here is derived from an EMBL/GenBank/DDBJ whole genome shotgun (WGS) entry which is preliminary data.</text>
</comment>
<organism evidence="2 3">
    <name type="scientific">Solirubrum puertoriconensis</name>
    <dbReference type="NCBI Taxonomy" id="1751427"/>
    <lineage>
        <taxon>Bacteria</taxon>
        <taxon>Pseudomonadati</taxon>
        <taxon>Bacteroidota</taxon>
        <taxon>Cytophagia</taxon>
        <taxon>Cytophagales</taxon>
    </lineage>
</organism>
<evidence type="ECO:0000313" key="2">
    <source>
        <dbReference type="EMBL" id="KUG09168.1"/>
    </source>
</evidence>
<gene>
    <name evidence="2" type="ORF">ASU33_20355</name>
</gene>
<protein>
    <recommendedName>
        <fullName evidence="4">DUF4440 domain-containing protein</fullName>
    </recommendedName>
</protein>
<proteinExistence type="predicted"/>
<evidence type="ECO:0000313" key="3">
    <source>
        <dbReference type="Proteomes" id="UP000054223"/>
    </source>
</evidence>
<dbReference type="Gene3D" id="3.10.450.50">
    <property type="match status" value="1"/>
</dbReference>
<dbReference type="InterPro" id="IPR032710">
    <property type="entry name" value="NTF2-like_dom_sf"/>
</dbReference>
<keyword evidence="3" id="KW-1185">Reference proteome</keyword>
<feature type="signal peptide" evidence="1">
    <location>
        <begin position="1"/>
        <end position="20"/>
    </location>
</feature>
<dbReference type="Proteomes" id="UP000054223">
    <property type="component" value="Unassembled WGS sequence"/>
</dbReference>
<evidence type="ECO:0000256" key="1">
    <source>
        <dbReference type="SAM" id="SignalP"/>
    </source>
</evidence>
<dbReference type="AlphaFoldDB" id="A0A9X0HNJ2"/>
<keyword evidence="1" id="KW-0732">Signal</keyword>
<dbReference type="EMBL" id="LNAL01000005">
    <property type="protein sequence ID" value="KUG09168.1"/>
    <property type="molecule type" value="Genomic_DNA"/>
</dbReference>
<dbReference type="SUPFAM" id="SSF54427">
    <property type="entry name" value="NTF2-like"/>
    <property type="match status" value="1"/>
</dbReference>
<sequence>MRYLLLTFPLLLLRPTPLRAQLTAEPALQALLSRYEQAWRQADTAALRPLLLPALRYVYLGATPPLELRGRDYLRTLPTPAGRFSYSQLLSLSQRGDSARAELHLDRAYRRERTTLQLRRVGGRWLISAVSCELTMVPVEERRIPGDKPRDARFAQ</sequence>
<name>A0A9X0HNJ2_SOLP1</name>
<feature type="chain" id="PRO_5040925971" description="DUF4440 domain-containing protein" evidence="1">
    <location>
        <begin position="21"/>
        <end position="156"/>
    </location>
</feature>
<reference evidence="2 3" key="1">
    <citation type="submission" date="2015-11" db="EMBL/GenBank/DDBJ databases">
        <title>Solirubrum puertoriconensis gen. nov. an environmental bacteria isolated in Puerto Rico.</title>
        <authorList>
            <person name="Cuebas-Irizarry M.F."/>
            <person name="Montalvo-Rodriguez R."/>
        </authorList>
    </citation>
    <scope>NUCLEOTIDE SEQUENCE [LARGE SCALE GENOMIC DNA]</scope>
    <source>
        <strain evidence="2 3">MC1A</strain>
    </source>
</reference>
<accession>A0A9X0HNJ2</accession>
<evidence type="ECO:0008006" key="4">
    <source>
        <dbReference type="Google" id="ProtNLM"/>
    </source>
</evidence>